<keyword evidence="5" id="KW-0949">S-adenosyl-L-methionine</keyword>
<keyword evidence="5" id="KW-0808">Transferase</keyword>
<dbReference type="Gene3D" id="1.20.120.1630">
    <property type="match status" value="1"/>
</dbReference>
<dbReference type="PANTHER" id="PTHR12714:SF9">
    <property type="entry name" value="PROTEIN-S-ISOPRENYLCYSTEINE O-METHYLTRANSFERASE"/>
    <property type="match status" value="1"/>
</dbReference>
<keyword evidence="5" id="KW-0256">Endoplasmic reticulum</keyword>
<gene>
    <name evidence="6" type="ORF">BDZ94DRAFT_1344605</name>
</gene>
<sequence length="219" mass="23968">MSVVKIPFTLVATMGLYRCYAPPNIAAKHEQISRKSMTVWVVGVAEVAVIVASQLSSWPLSEPIISGLLTRNNPEVLQLTPVSITGALLIASGALLREYCFRTLRHFFTFELSIREGHQLITTGPYNVVRHPSYTGAVAVTIGTLCWFGSQGSWLRQSGVLGTVWGKFVFGILGSAIVGAAIGALMRIPDEESTLKEKFGREWTDWAGRVPYLLIPGIY</sequence>
<keyword evidence="4 5" id="KW-0472">Membrane</keyword>
<feature type="transmembrane region" description="Helical" evidence="5">
    <location>
        <begin position="164"/>
        <end position="186"/>
    </location>
</feature>
<evidence type="ECO:0000256" key="4">
    <source>
        <dbReference type="ARBA" id="ARBA00023136"/>
    </source>
</evidence>
<dbReference type="AlphaFoldDB" id="A0A9P5YBC5"/>
<dbReference type="InterPro" id="IPR007269">
    <property type="entry name" value="ICMT_MeTrfase"/>
</dbReference>
<evidence type="ECO:0000256" key="1">
    <source>
        <dbReference type="ARBA" id="ARBA00004141"/>
    </source>
</evidence>
<comment type="similarity">
    <text evidence="5">Belongs to the class VI-like SAM-binding methyltransferase superfamily. Isoprenylcysteine carboxyl methyltransferase family.</text>
</comment>
<evidence type="ECO:0000256" key="2">
    <source>
        <dbReference type="ARBA" id="ARBA00022692"/>
    </source>
</evidence>
<reference evidence="6" key="1">
    <citation type="submission" date="2020-11" db="EMBL/GenBank/DDBJ databases">
        <authorList>
            <consortium name="DOE Joint Genome Institute"/>
            <person name="Ahrendt S."/>
            <person name="Riley R."/>
            <person name="Andreopoulos W."/>
            <person name="Labutti K."/>
            <person name="Pangilinan J."/>
            <person name="Ruiz-Duenas F.J."/>
            <person name="Barrasa J.M."/>
            <person name="Sanchez-Garcia M."/>
            <person name="Camarero S."/>
            <person name="Miyauchi S."/>
            <person name="Serrano A."/>
            <person name="Linde D."/>
            <person name="Babiker R."/>
            <person name="Drula E."/>
            <person name="Ayuso-Fernandez I."/>
            <person name="Pacheco R."/>
            <person name="Padilla G."/>
            <person name="Ferreira P."/>
            <person name="Barriuso J."/>
            <person name="Kellner H."/>
            <person name="Castanera R."/>
            <person name="Alfaro M."/>
            <person name="Ramirez L."/>
            <person name="Pisabarro A.G."/>
            <person name="Kuo A."/>
            <person name="Tritt A."/>
            <person name="Lipzen A."/>
            <person name="He G."/>
            <person name="Yan M."/>
            <person name="Ng V."/>
            <person name="Cullen D."/>
            <person name="Martin F."/>
            <person name="Rosso M.-N."/>
            <person name="Henrissat B."/>
            <person name="Hibbett D."/>
            <person name="Martinez A.T."/>
            <person name="Grigoriev I.V."/>
        </authorList>
    </citation>
    <scope>NUCLEOTIDE SEQUENCE</scope>
    <source>
        <strain evidence="6">CBS 247.69</strain>
    </source>
</reference>
<dbReference type="EC" id="2.1.1.100" evidence="5"/>
<feature type="transmembrane region" description="Helical" evidence="5">
    <location>
        <begin position="76"/>
        <end position="96"/>
    </location>
</feature>
<organism evidence="6 7">
    <name type="scientific">Collybia nuda</name>
    <dbReference type="NCBI Taxonomy" id="64659"/>
    <lineage>
        <taxon>Eukaryota</taxon>
        <taxon>Fungi</taxon>
        <taxon>Dikarya</taxon>
        <taxon>Basidiomycota</taxon>
        <taxon>Agaricomycotina</taxon>
        <taxon>Agaricomycetes</taxon>
        <taxon>Agaricomycetidae</taxon>
        <taxon>Agaricales</taxon>
        <taxon>Tricholomatineae</taxon>
        <taxon>Clitocybaceae</taxon>
        <taxon>Collybia</taxon>
    </lineage>
</organism>
<evidence type="ECO:0000313" key="6">
    <source>
        <dbReference type="EMBL" id="KAF9465733.1"/>
    </source>
</evidence>
<name>A0A9P5YBC5_9AGAR</name>
<dbReference type="PANTHER" id="PTHR12714">
    <property type="entry name" value="PROTEIN-S ISOPRENYLCYSTEINE O-METHYLTRANSFERASE"/>
    <property type="match status" value="1"/>
</dbReference>
<comment type="subcellular location">
    <subcellularLocation>
        <location evidence="5">Endoplasmic reticulum membrane</location>
        <topology evidence="5">Multi-pass membrane protein</topology>
    </subcellularLocation>
    <subcellularLocation>
        <location evidence="1">Membrane</location>
        <topology evidence="1">Multi-pass membrane protein</topology>
    </subcellularLocation>
</comment>
<keyword evidence="7" id="KW-1185">Reference proteome</keyword>
<dbReference type="Pfam" id="PF04140">
    <property type="entry name" value="ICMT"/>
    <property type="match status" value="1"/>
</dbReference>
<dbReference type="GO" id="GO:0032259">
    <property type="term" value="P:methylation"/>
    <property type="evidence" value="ECO:0007669"/>
    <property type="project" value="UniProtKB-KW"/>
</dbReference>
<keyword evidence="2 5" id="KW-0812">Transmembrane</keyword>
<dbReference type="Proteomes" id="UP000807353">
    <property type="component" value="Unassembled WGS sequence"/>
</dbReference>
<keyword evidence="3 5" id="KW-1133">Transmembrane helix</keyword>
<protein>
    <recommendedName>
        <fullName evidence="5">Protein-S-isoprenylcysteine O-methyltransferase</fullName>
        <ecNumber evidence="5">2.1.1.100</ecNumber>
    </recommendedName>
</protein>
<evidence type="ECO:0000256" key="5">
    <source>
        <dbReference type="RuleBase" id="RU362022"/>
    </source>
</evidence>
<comment type="catalytic activity">
    <reaction evidence="5">
        <text>[protein]-C-terminal S-[(2E,6E)-farnesyl]-L-cysteine + S-adenosyl-L-methionine = [protein]-C-terminal S-[(2E,6E)-farnesyl]-L-cysteine methyl ester + S-adenosyl-L-homocysteine</text>
        <dbReference type="Rhea" id="RHEA:21672"/>
        <dbReference type="Rhea" id="RHEA-COMP:12125"/>
        <dbReference type="Rhea" id="RHEA-COMP:12126"/>
        <dbReference type="ChEBI" id="CHEBI:57856"/>
        <dbReference type="ChEBI" id="CHEBI:59789"/>
        <dbReference type="ChEBI" id="CHEBI:90510"/>
        <dbReference type="ChEBI" id="CHEBI:90511"/>
        <dbReference type="EC" id="2.1.1.100"/>
    </reaction>
</comment>
<evidence type="ECO:0000313" key="7">
    <source>
        <dbReference type="Proteomes" id="UP000807353"/>
    </source>
</evidence>
<dbReference type="EMBL" id="MU150245">
    <property type="protein sequence ID" value="KAF9465733.1"/>
    <property type="molecule type" value="Genomic_DNA"/>
</dbReference>
<keyword evidence="5" id="KW-0489">Methyltransferase</keyword>
<comment type="caution">
    <text evidence="5">Lacks conserved residue(s) required for the propagation of feature annotation.</text>
</comment>
<comment type="caution">
    <text evidence="6">The sequence shown here is derived from an EMBL/GenBank/DDBJ whole genome shotgun (WGS) entry which is preliminary data.</text>
</comment>
<proteinExistence type="inferred from homology"/>
<dbReference type="GO" id="GO:0004671">
    <property type="term" value="F:protein C-terminal S-isoprenylcysteine carboxyl O-methyltransferase activity"/>
    <property type="evidence" value="ECO:0007669"/>
    <property type="project" value="UniProtKB-EC"/>
</dbReference>
<dbReference type="GO" id="GO:0005789">
    <property type="term" value="C:endoplasmic reticulum membrane"/>
    <property type="evidence" value="ECO:0007669"/>
    <property type="project" value="UniProtKB-SubCell"/>
</dbReference>
<feature type="transmembrane region" description="Helical" evidence="5">
    <location>
        <begin position="37"/>
        <end position="56"/>
    </location>
</feature>
<dbReference type="OrthoDB" id="422086at2759"/>
<accession>A0A9P5YBC5</accession>
<evidence type="ECO:0000256" key="3">
    <source>
        <dbReference type="ARBA" id="ARBA00022989"/>
    </source>
</evidence>